<dbReference type="InterPro" id="IPR050428">
    <property type="entry name" value="TCS_sensor_his_kinase"/>
</dbReference>
<keyword evidence="6 12" id="KW-0812">Transmembrane</keyword>
<dbReference type="PRINTS" id="PR00344">
    <property type="entry name" value="BCTRLSENSOR"/>
</dbReference>
<dbReference type="Gene3D" id="6.10.340.10">
    <property type="match status" value="1"/>
</dbReference>
<dbReference type="PROSITE" id="PS50109">
    <property type="entry name" value="HIS_KIN"/>
    <property type="match status" value="1"/>
</dbReference>
<dbReference type="InterPro" id="IPR003594">
    <property type="entry name" value="HATPase_dom"/>
</dbReference>
<keyword evidence="4" id="KW-0597">Phosphoprotein</keyword>
<evidence type="ECO:0000256" key="5">
    <source>
        <dbReference type="ARBA" id="ARBA00022679"/>
    </source>
</evidence>
<protein>
    <recommendedName>
        <fullName evidence="3">histidine kinase</fullName>
        <ecNumber evidence="3">2.7.13.3</ecNumber>
    </recommendedName>
</protein>
<comment type="subcellular location">
    <subcellularLocation>
        <location evidence="2">Cell membrane</location>
    </subcellularLocation>
</comment>
<dbReference type="CDD" id="cd00082">
    <property type="entry name" value="HisKA"/>
    <property type="match status" value="1"/>
</dbReference>
<reference evidence="15" key="1">
    <citation type="submission" date="2021-04" db="EMBL/GenBank/DDBJ databases">
        <title>Pseudonocardia sp. nov., isolated from sandy soil of mangrove forest.</title>
        <authorList>
            <person name="Zan Z."/>
            <person name="Huang R."/>
            <person name="Liu W."/>
        </authorList>
    </citation>
    <scope>NUCLEOTIDE SEQUENCE</scope>
    <source>
        <strain evidence="15">S2-4</strain>
    </source>
</reference>
<accession>A0ABT0ZYC4</accession>
<evidence type="ECO:0000256" key="1">
    <source>
        <dbReference type="ARBA" id="ARBA00000085"/>
    </source>
</evidence>
<dbReference type="InterPro" id="IPR004358">
    <property type="entry name" value="Sig_transdc_His_kin-like_C"/>
</dbReference>
<sequence>MTRLPGWMQTIRFRLTATYSLVVFGLTAAVLALVYAVVSQNVDAAPLDPITVQKVKQVGNQLVLREDQQFQAADLESVQQAVNHQTLQVLRTASALVLAGLLVLSLVVGWWLSGRALRPVRRVTAAAREIGATDLSRRIALDGPNDEIRSLADTVDDMLGRLDGAFTAQRRLIDDASHELRHPLAVIRTTLDAVLSREDATPQERRRALTVVTRATARMSGLVEDLLAAARRAAPAFVETDVDLAAVVGEVADEYALLAERAGVRIERRSAGGSTVIGDAAALRRAMDNLVSNALRVSPAGGTVLVASGHEHGWAWSAVRDEGPGIADEDRERVFDRFWRGPERGGPDDRGTGLGLAIVRQTAESHGGTVAVHSAPGAGSTFVLWIPHVTDGRGARTPAPPTTDPVGAAAPAGARTR</sequence>
<dbReference type="InterPro" id="IPR036890">
    <property type="entry name" value="HATPase_C_sf"/>
</dbReference>
<evidence type="ECO:0000256" key="8">
    <source>
        <dbReference type="ARBA" id="ARBA00022989"/>
    </source>
</evidence>
<evidence type="ECO:0000256" key="10">
    <source>
        <dbReference type="ARBA" id="ARBA00023136"/>
    </source>
</evidence>
<dbReference type="InterPro" id="IPR005467">
    <property type="entry name" value="His_kinase_dom"/>
</dbReference>
<dbReference type="SMART" id="SM00304">
    <property type="entry name" value="HAMP"/>
    <property type="match status" value="1"/>
</dbReference>
<dbReference type="Pfam" id="PF02518">
    <property type="entry name" value="HATPase_c"/>
    <property type="match status" value="1"/>
</dbReference>
<dbReference type="CDD" id="cd00075">
    <property type="entry name" value="HATPase"/>
    <property type="match status" value="1"/>
</dbReference>
<dbReference type="Gene3D" id="1.10.287.130">
    <property type="match status" value="1"/>
</dbReference>
<keyword evidence="9" id="KW-0902">Two-component regulatory system</keyword>
<evidence type="ECO:0000256" key="9">
    <source>
        <dbReference type="ARBA" id="ARBA00023012"/>
    </source>
</evidence>
<dbReference type="Pfam" id="PF00672">
    <property type="entry name" value="HAMP"/>
    <property type="match status" value="1"/>
</dbReference>
<dbReference type="SUPFAM" id="SSF55874">
    <property type="entry name" value="ATPase domain of HSP90 chaperone/DNA topoisomerase II/histidine kinase"/>
    <property type="match status" value="1"/>
</dbReference>
<evidence type="ECO:0000256" key="2">
    <source>
        <dbReference type="ARBA" id="ARBA00004236"/>
    </source>
</evidence>
<evidence type="ECO:0000256" key="11">
    <source>
        <dbReference type="SAM" id="MobiDB-lite"/>
    </source>
</evidence>
<dbReference type="PANTHER" id="PTHR45436">
    <property type="entry name" value="SENSOR HISTIDINE KINASE YKOH"/>
    <property type="match status" value="1"/>
</dbReference>
<feature type="region of interest" description="Disordered" evidence="11">
    <location>
        <begin position="392"/>
        <end position="417"/>
    </location>
</feature>
<evidence type="ECO:0000313" key="16">
    <source>
        <dbReference type="Proteomes" id="UP001165283"/>
    </source>
</evidence>
<dbReference type="InterPro" id="IPR036097">
    <property type="entry name" value="HisK_dim/P_sf"/>
</dbReference>
<keyword evidence="10 12" id="KW-0472">Membrane</keyword>
<dbReference type="SUPFAM" id="SSF158472">
    <property type="entry name" value="HAMP domain-like"/>
    <property type="match status" value="1"/>
</dbReference>
<evidence type="ECO:0000256" key="6">
    <source>
        <dbReference type="ARBA" id="ARBA00022692"/>
    </source>
</evidence>
<dbReference type="Gene3D" id="3.30.565.10">
    <property type="entry name" value="Histidine kinase-like ATPase, C-terminal domain"/>
    <property type="match status" value="1"/>
</dbReference>
<dbReference type="SMART" id="SM00387">
    <property type="entry name" value="HATPase_c"/>
    <property type="match status" value="1"/>
</dbReference>
<dbReference type="CDD" id="cd06225">
    <property type="entry name" value="HAMP"/>
    <property type="match status" value="1"/>
</dbReference>
<proteinExistence type="predicted"/>
<dbReference type="GO" id="GO:0016301">
    <property type="term" value="F:kinase activity"/>
    <property type="evidence" value="ECO:0007669"/>
    <property type="project" value="UniProtKB-KW"/>
</dbReference>
<dbReference type="InterPro" id="IPR003660">
    <property type="entry name" value="HAMP_dom"/>
</dbReference>
<evidence type="ECO:0000256" key="12">
    <source>
        <dbReference type="SAM" id="Phobius"/>
    </source>
</evidence>
<comment type="catalytic activity">
    <reaction evidence="1">
        <text>ATP + protein L-histidine = ADP + protein N-phospho-L-histidine.</text>
        <dbReference type="EC" id="2.7.13.3"/>
    </reaction>
</comment>
<feature type="transmembrane region" description="Helical" evidence="12">
    <location>
        <begin position="21"/>
        <end position="38"/>
    </location>
</feature>
<dbReference type="PROSITE" id="PS50885">
    <property type="entry name" value="HAMP"/>
    <property type="match status" value="1"/>
</dbReference>
<gene>
    <name evidence="15" type="ORF">KDL28_11470</name>
</gene>
<dbReference type="EMBL" id="JAGSOV010000023">
    <property type="protein sequence ID" value="MCO1655670.1"/>
    <property type="molecule type" value="Genomic_DNA"/>
</dbReference>
<keyword evidence="16" id="KW-1185">Reference proteome</keyword>
<keyword evidence="5" id="KW-0808">Transferase</keyword>
<evidence type="ECO:0000259" key="13">
    <source>
        <dbReference type="PROSITE" id="PS50109"/>
    </source>
</evidence>
<dbReference type="Pfam" id="PF00512">
    <property type="entry name" value="HisKA"/>
    <property type="match status" value="1"/>
</dbReference>
<organism evidence="15 16">
    <name type="scientific">Pseudonocardia humida</name>
    <dbReference type="NCBI Taxonomy" id="2800819"/>
    <lineage>
        <taxon>Bacteria</taxon>
        <taxon>Bacillati</taxon>
        <taxon>Actinomycetota</taxon>
        <taxon>Actinomycetes</taxon>
        <taxon>Pseudonocardiales</taxon>
        <taxon>Pseudonocardiaceae</taxon>
        <taxon>Pseudonocardia</taxon>
    </lineage>
</organism>
<feature type="domain" description="HAMP" evidence="14">
    <location>
        <begin position="114"/>
        <end position="167"/>
    </location>
</feature>
<keyword evidence="7 15" id="KW-0418">Kinase</keyword>
<dbReference type="Proteomes" id="UP001165283">
    <property type="component" value="Unassembled WGS sequence"/>
</dbReference>
<name>A0ABT0ZYC4_9PSEU</name>
<evidence type="ECO:0000256" key="7">
    <source>
        <dbReference type="ARBA" id="ARBA00022777"/>
    </source>
</evidence>
<dbReference type="SUPFAM" id="SSF47384">
    <property type="entry name" value="Homodimeric domain of signal transducing histidine kinase"/>
    <property type="match status" value="1"/>
</dbReference>
<evidence type="ECO:0000313" key="15">
    <source>
        <dbReference type="EMBL" id="MCO1655670.1"/>
    </source>
</evidence>
<dbReference type="RefSeq" id="WP_252437651.1">
    <property type="nucleotide sequence ID" value="NZ_JAGSOV010000023.1"/>
</dbReference>
<feature type="domain" description="Histidine kinase" evidence="13">
    <location>
        <begin position="175"/>
        <end position="390"/>
    </location>
</feature>
<dbReference type="PANTHER" id="PTHR45436:SF5">
    <property type="entry name" value="SENSOR HISTIDINE KINASE TRCS"/>
    <property type="match status" value="1"/>
</dbReference>
<dbReference type="EC" id="2.7.13.3" evidence="3"/>
<feature type="transmembrane region" description="Helical" evidence="12">
    <location>
        <begin position="93"/>
        <end position="112"/>
    </location>
</feature>
<dbReference type="SMART" id="SM00388">
    <property type="entry name" value="HisKA"/>
    <property type="match status" value="1"/>
</dbReference>
<evidence type="ECO:0000256" key="4">
    <source>
        <dbReference type="ARBA" id="ARBA00022553"/>
    </source>
</evidence>
<evidence type="ECO:0000256" key="3">
    <source>
        <dbReference type="ARBA" id="ARBA00012438"/>
    </source>
</evidence>
<dbReference type="InterPro" id="IPR003661">
    <property type="entry name" value="HisK_dim/P_dom"/>
</dbReference>
<keyword evidence="8 12" id="KW-1133">Transmembrane helix</keyword>
<evidence type="ECO:0000259" key="14">
    <source>
        <dbReference type="PROSITE" id="PS50885"/>
    </source>
</evidence>
<comment type="caution">
    <text evidence="15">The sequence shown here is derived from an EMBL/GenBank/DDBJ whole genome shotgun (WGS) entry which is preliminary data.</text>
</comment>